<dbReference type="PANTHER" id="PTHR47438:SF1">
    <property type="entry name" value="PHOSPHATE METABOLISM PROTEIN 8-RELATED"/>
    <property type="match status" value="1"/>
</dbReference>
<dbReference type="SUPFAM" id="SSF56784">
    <property type="entry name" value="HAD-like"/>
    <property type="match status" value="1"/>
</dbReference>
<dbReference type="GO" id="GO:0009166">
    <property type="term" value="P:nucleotide catabolic process"/>
    <property type="evidence" value="ECO:0007669"/>
    <property type="project" value="TreeGrafter"/>
</dbReference>
<dbReference type="InterPro" id="IPR036412">
    <property type="entry name" value="HAD-like_sf"/>
</dbReference>
<reference evidence="1 2" key="1">
    <citation type="submission" date="2018-06" db="EMBL/GenBank/DDBJ databases">
        <title>Fusarium incarnatum-equiseti species complex species 28.</title>
        <authorList>
            <person name="Gardiner D.M."/>
        </authorList>
    </citation>
    <scope>NUCLEOTIDE SEQUENCE [LARGE SCALE GENOMIC DNA]</scope>
    <source>
        <strain evidence="1 2">FIESC_28</strain>
    </source>
</reference>
<dbReference type="Pfam" id="PF00702">
    <property type="entry name" value="Hydrolase"/>
    <property type="match status" value="1"/>
</dbReference>
<name>A0A366S794_9HYPO</name>
<dbReference type="OrthoDB" id="1065058at2759"/>
<dbReference type="SFLD" id="SFLDG01132">
    <property type="entry name" value="C1.5.3:_5'-Nucleotidase_Like"/>
    <property type="match status" value="1"/>
</dbReference>
<evidence type="ECO:0000313" key="2">
    <source>
        <dbReference type="Proteomes" id="UP000253153"/>
    </source>
</evidence>
<sequence length="230" mass="26733">MGSIPETAHFFFDIDNCLYTRDYQVEERMSDLISSYVKNQLGKSPEETKRLREKYKEEYCDDIQGLVHDFQINVLDYNSKVDKALPLDGLIKPDPELKRLLEDIDTTKVKLWIFTNSYVTHAERVLNLLGVDGLFEGLTYCDWQQQPIIAKPQGEMYQKAMKEAGVSNASQCYFIDDSWNNCAAAEEMGWTAIHFVEEGLSLPNKPASKHHVQRFEELKLLFPHFFKHEQ</sequence>
<dbReference type="GeneID" id="41991798"/>
<protein>
    <recommendedName>
        <fullName evidence="3">Pyrimidine 5'-nucleotidase</fullName>
    </recommendedName>
</protein>
<organism evidence="1 2">
    <name type="scientific">Fusarium coffeatum</name>
    <dbReference type="NCBI Taxonomy" id="231269"/>
    <lineage>
        <taxon>Eukaryota</taxon>
        <taxon>Fungi</taxon>
        <taxon>Dikarya</taxon>
        <taxon>Ascomycota</taxon>
        <taxon>Pezizomycotina</taxon>
        <taxon>Sordariomycetes</taxon>
        <taxon>Hypocreomycetidae</taxon>
        <taxon>Hypocreales</taxon>
        <taxon>Nectriaceae</taxon>
        <taxon>Fusarium</taxon>
        <taxon>Fusarium incarnatum-equiseti species complex</taxon>
    </lineage>
</organism>
<keyword evidence="2" id="KW-1185">Reference proteome</keyword>
<dbReference type="GO" id="GO:0006206">
    <property type="term" value="P:pyrimidine nucleobase metabolic process"/>
    <property type="evidence" value="ECO:0007669"/>
    <property type="project" value="TreeGrafter"/>
</dbReference>
<dbReference type="InterPro" id="IPR006439">
    <property type="entry name" value="HAD-SF_hydro_IA"/>
</dbReference>
<dbReference type="Proteomes" id="UP000253153">
    <property type="component" value="Unassembled WGS sequence"/>
</dbReference>
<accession>A0A366S794</accession>
<dbReference type="EMBL" id="QKXC01000049">
    <property type="protein sequence ID" value="RBR24862.1"/>
    <property type="molecule type" value="Genomic_DNA"/>
</dbReference>
<dbReference type="PANTHER" id="PTHR47438">
    <property type="entry name" value="PHOSPHATE METABOLISM PROTEIN 8-RELATED"/>
    <property type="match status" value="1"/>
</dbReference>
<dbReference type="InterPro" id="IPR052791">
    <property type="entry name" value="SSM1_domain"/>
</dbReference>
<dbReference type="NCBIfam" id="TIGR01993">
    <property type="entry name" value="Pyr-5-nucltdase"/>
    <property type="match status" value="1"/>
</dbReference>
<dbReference type="InterPro" id="IPR023214">
    <property type="entry name" value="HAD_sf"/>
</dbReference>
<dbReference type="RefSeq" id="XP_031019453.1">
    <property type="nucleotide sequence ID" value="XM_031156502.1"/>
</dbReference>
<comment type="caution">
    <text evidence="1">The sequence shown here is derived from an EMBL/GenBank/DDBJ whole genome shotgun (WGS) entry which is preliminary data.</text>
</comment>
<dbReference type="InterPro" id="IPR010237">
    <property type="entry name" value="Pyr-5-nucltdase"/>
</dbReference>
<dbReference type="Gene3D" id="1.10.150.450">
    <property type="match status" value="1"/>
</dbReference>
<gene>
    <name evidence="1" type="ORF">FIESC28_02352</name>
</gene>
<dbReference type="Gene3D" id="3.40.50.1000">
    <property type="entry name" value="HAD superfamily/HAD-like"/>
    <property type="match status" value="1"/>
</dbReference>
<dbReference type="AlphaFoldDB" id="A0A366S794"/>
<dbReference type="NCBIfam" id="TIGR01509">
    <property type="entry name" value="HAD-SF-IA-v3"/>
    <property type="match status" value="1"/>
</dbReference>
<dbReference type="SFLD" id="SFLDS00003">
    <property type="entry name" value="Haloacid_Dehalogenase"/>
    <property type="match status" value="1"/>
</dbReference>
<proteinExistence type="predicted"/>
<dbReference type="SFLD" id="SFLDG01129">
    <property type="entry name" value="C1.5:_HAD__Beta-PGM__Phosphata"/>
    <property type="match status" value="1"/>
</dbReference>
<evidence type="ECO:0000313" key="1">
    <source>
        <dbReference type="EMBL" id="RBR24862.1"/>
    </source>
</evidence>
<dbReference type="GO" id="GO:0008252">
    <property type="term" value="F:nucleotidase activity"/>
    <property type="evidence" value="ECO:0007669"/>
    <property type="project" value="TreeGrafter"/>
</dbReference>
<evidence type="ECO:0008006" key="3">
    <source>
        <dbReference type="Google" id="ProtNLM"/>
    </source>
</evidence>